<evidence type="ECO:0008006" key="7">
    <source>
        <dbReference type="Google" id="ProtNLM"/>
    </source>
</evidence>
<reference evidence="5" key="1">
    <citation type="submission" date="2022-11" db="UniProtKB">
        <authorList>
            <consortium name="EnsemblMetazoa"/>
        </authorList>
    </citation>
    <scope>IDENTIFICATION</scope>
</reference>
<feature type="domain" description="NACHT" evidence="3">
    <location>
        <begin position="315"/>
        <end position="485"/>
    </location>
</feature>
<dbReference type="OMA" id="PLPAAKW"/>
<dbReference type="InterPro" id="IPR051191">
    <property type="entry name" value="DCAF12"/>
</dbReference>
<dbReference type="InterPro" id="IPR007111">
    <property type="entry name" value="NACHT_NTPase"/>
</dbReference>
<feature type="region of interest" description="Disordered" evidence="2">
    <location>
        <begin position="1017"/>
        <end position="1066"/>
    </location>
</feature>
<dbReference type="InterPro" id="IPR011990">
    <property type="entry name" value="TPR-like_helical_dom_sf"/>
</dbReference>
<keyword evidence="1" id="KW-0677">Repeat</keyword>
<dbReference type="RefSeq" id="XP_038048480.1">
    <property type="nucleotide sequence ID" value="XM_038192552.1"/>
</dbReference>
<name>A0A913ZC42_PATMI</name>
<dbReference type="InterPro" id="IPR025139">
    <property type="entry name" value="DUF4062"/>
</dbReference>
<evidence type="ECO:0000259" key="3">
    <source>
        <dbReference type="Pfam" id="PF05729"/>
    </source>
</evidence>
<protein>
    <recommendedName>
        <fullName evidence="7">Telomerase protein component 1</fullName>
    </recommendedName>
</protein>
<evidence type="ECO:0000259" key="4">
    <source>
        <dbReference type="Pfam" id="PF13271"/>
    </source>
</evidence>
<dbReference type="SUPFAM" id="SSF52540">
    <property type="entry name" value="P-loop containing nucleoside triphosphate hydrolases"/>
    <property type="match status" value="1"/>
</dbReference>
<dbReference type="Pfam" id="PF05729">
    <property type="entry name" value="NACHT"/>
    <property type="match status" value="1"/>
</dbReference>
<evidence type="ECO:0000256" key="2">
    <source>
        <dbReference type="SAM" id="MobiDB-lite"/>
    </source>
</evidence>
<feature type="compositionally biased region" description="Basic and acidic residues" evidence="2">
    <location>
        <begin position="1017"/>
        <end position="1034"/>
    </location>
</feature>
<dbReference type="Pfam" id="PF13271">
    <property type="entry name" value="DUF4062"/>
    <property type="match status" value="1"/>
</dbReference>
<dbReference type="Gene3D" id="1.25.40.10">
    <property type="entry name" value="Tetratricopeptide repeat domain"/>
    <property type="match status" value="1"/>
</dbReference>
<accession>A0A913ZC42</accession>
<keyword evidence="6" id="KW-1185">Reference proteome</keyword>
<dbReference type="EnsemblMetazoa" id="XM_038192552.1">
    <property type="protein sequence ID" value="XP_038048480.1"/>
    <property type="gene ID" value="LOC119722434"/>
</dbReference>
<dbReference type="PANTHER" id="PTHR19860:SF14">
    <property type="entry name" value="DUF4062 DOMAIN-CONTAINING PROTEIN"/>
    <property type="match status" value="1"/>
</dbReference>
<dbReference type="OrthoDB" id="2325716at2759"/>
<sequence>MGCGGSKSMNVPSGPSDYKYMVQQTWDHVGKTLARGASKKNLVIKRSGWKTIRVFVSSTFKDFHAEREILVKEVFPDLRQWCETRRLHLVECDLRWGVPKDTSTEETLRLCLGEIDRCYQDNVMPFFLNLTSERCGWIPTPYDVPESLAREYRWVPGLSVTEMEILHGAYRIDNPNSLFMIRNSSFLKNLPEEYEKDFVDPNPIAPHKLGMLKQMLKGKLRDRVKWYDCEFAGIDEDGKAEFSGLDEFFSKEVFSFFKCRIEAQYPLVDASQDPYQQAKEAHESFLKSRGASVLGRNAILEKIEQYVVDLGQDKTLMITGGAGTGKSSIMARTADVAQTLAMNKKIPGGGGQGWHVFYHFVGAVPGSTDLEKCLKRLLKELNQVNEATMPKNLEAACQLVCSVLSNPKTRPVIICIDALNQFDDDKSSTLLSWLPRKLAPQVRVILAMINDTPPHKSLVERPNKPQEVVVTPLDMEARKEIVTELLGMYNKRLDAAQMESLLAKESSQNPLWLAVACEELRVFGLFDRLTDKINNMADGLLELLEQVFTRFEQKNGGMLLSATLCLLETSATGLLETEILKILGDEDNLLPQEKDSETGKDKGAEKKNKDVGPLAAAKWAVVFRALKPFLRPFGESGEGRLDFYHRALSKAVRKKYFSSESDSPVSDQMWWHKKLADFFNESDHVERKVEELPIHLLKLEDTQRLTAFLTNWDVFDKLYNEDYSTLLLKYWREGHGEGWQKMMGNNYRENLEKLVASEDTSKEVLAMRYEQISRVVNQSGEHTAAITLLEKAMELEQELGARPERMVELFALTCTVYDDKLKLYEYVDPWQLRDLRHVISFARKSIALRQTLEGPVHKYKLGRIKIQLAFNLQAWVECGADNTLSVEEAAEEGRQQIESAIEIFKELDDVGHLADSIMTKGVLEERGSEEQKKYYLEAFDLCLQAYGEYSVLASRILLNTGIMYEDMRKYDEAYGYYIRWQDVCEEVFGYHHPRTQRCRNCLNEPIYIGIANRVAREANQRSRDPNENRNADERVDIDDDEDPLDDEDSDDDDDEGTYDNDLIENN</sequence>
<dbReference type="GO" id="GO:0080008">
    <property type="term" value="C:Cul4-RING E3 ubiquitin ligase complex"/>
    <property type="evidence" value="ECO:0007669"/>
    <property type="project" value="TreeGrafter"/>
</dbReference>
<dbReference type="GeneID" id="119722434"/>
<evidence type="ECO:0000313" key="5">
    <source>
        <dbReference type="EnsemblMetazoa" id="XP_038048480.1"/>
    </source>
</evidence>
<dbReference type="Gene3D" id="3.40.50.300">
    <property type="entry name" value="P-loop containing nucleotide triphosphate hydrolases"/>
    <property type="match status" value="1"/>
</dbReference>
<feature type="compositionally biased region" description="Acidic residues" evidence="2">
    <location>
        <begin position="1035"/>
        <end position="1066"/>
    </location>
</feature>
<evidence type="ECO:0000313" key="6">
    <source>
        <dbReference type="Proteomes" id="UP000887568"/>
    </source>
</evidence>
<organism evidence="5 6">
    <name type="scientific">Patiria miniata</name>
    <name type="common">Bat star</name>
    <name type="synonym">Asterina miniata</name>
    <dbReference type="NCBI Taxonomy" id="46514"/>
    <lineage>
        <taxon>Eukaryota</taxon>
        <taxon>Metazoa</taxon>
        <taxon>Echinodermata</taxon>
        <taxon>Eleutherozoa</taxon>
        <taxon>Asterozoa</taxon>
        <taxon>Asteroidea</taxon>
        <taxon>Valvatacea</taxon>
        <taxon>Valvatida</taxon>
        <taxon>Asterinidae</taxon>
        <taxon>Patiria</taxon>
    </lineage>
</organism>
<proteinExistence type="predicted"/>
<dbReference type="PANTHER" id="PTHR19860">
    <property type="entry name" value="DDB1- AND CUL4-ASSOCIATED FACTOR 12-RELATED"/>
    <property type="match status" value="1"/>
</dbReference>
<dbReference type="Proteomes" id="UP000887568">
    <property type="component" value="Unplaced"/>
</dbReference>
<evidence type="ECO:0000256" key="1">
    <source>
        <dbReference type="ARBA" id="ARBA00022737"/>
    </source>
</evidence>
<feature type="domain" description="DUF4062" evidence="4">
    <location>
        <begin position="53"/>
        <end position="138"/>
    </location>
</feature>
<dbReference type="InterPro" id="IPR027417">
    <property type="entry name" value="P-loop_NTPase"/>
</dbReference>
<dbReference type="AlphaFoldDB" id="A0A913ZC42"/>
<dbReference type="SUPFAM" id="SSF48452">
    <property type="entry name" value="TPR-like"/>
    <property type="match status" value="1"/>
</dbReference>